<protein>
    <submittedName>
        <fullName evidence="1">Uncharacterized protein</fullName>
    </submittedName>
</protein>
<dbReference type="Proteomes" id="UP000002527">
    <property type="component" value="Chromosome"/>
</dbReference>
<reference evidence="1 2" key="1">
    <citation type="journal article" date="2004" name="Nucleic Acids Res.">
        <title>The genome sequence of Bacillus cereus ATCC 10987 reveals metabolic adaptations and a large plasmid related to Bacillus anthracis pXO1.</title>
        <authorList>
            <person name="Rasko D.A."/>
            <person name="Ravel J."/>
            <person name="Okstad O.A."/>
            <person name="Helgason E."/>
            <person name="Cer R.Z."/>
            <person name="Jiang L."/>
            <person name="Shores K.A."/>
            <person name="Fouts D.E."/>
            <person name="Tourasse N.J."/>
            <person name="Angiuoli S.V."/>
            <person name="Kolonay J."/>
            <person name="Nelson W.C."/>
            <person name="Kolsto A.-B."/>
            <person name="Fraser C.M."/>
            <person name="Read T.D."/>
        </authorList>
    </citation>
    <scope>NUCLEOTIDE SEQUENCE [LARGE SCALE GENOMIC DNA]</scope>
    <source>
        <strain evidence="2">ATCC 10987 / NRS 248</strain>
    </source>
</reference>
<dbReference type="EMBL" id="AE017194">
    <property type="protein sequence ID" value="AAS44495.1"/>
    <property type="molecule type" value="Genomic_DNA"/>
</dbReference>
<name>Q72WY3_BACC1</name>
<evidence type="ECO:0000313" key="1">
    <source>
        <dbReference type="EMBL" id="AAS44495.1"/>
    </source>
</evidence>
<sequence length="38" mass="4728">MSFFFIYRNVKYFHFTEFSSIMFLNTYNKGDIANEKNY</sequence>
<accession>Q72WY3</accession>
<dbReference type="AlphaFoldDB" id="Q72WY3"/>
<dbReference type="KEGG" id="bca:BCE_5595"/>
<dbReference type="HOGENOM" id="CLU_3324054_0_0_9"/>
<evidence type="ECO:0000313" key="2">
    <source>
        <dbReference type="Proteomes" id="UP000002527"/>
    </source>
</evidence>
<organism evidence="1 2">
    <name type="scientific">Bacillus cereus (strain ATCC 10987 / NRS 248)</name>
    <dbReference type="NCBI Taxonomy" id="222523"/>
    <lineage>
        <taxon>Bacteria</taxon>
        <taxon>Bacillati</taxon>
        <taxon>Bacillota</taxon>
        <taxon>Bacilli</taxon>
        <taxon>Bacillales</taxon>
        <taxon>Bacillaceae</taxon>
        <taxon>Bacillus</taxon>
        <taxon>Bacillus cereus group</taxon>
    </lineage>
</organism>
<gene>
    <name evidence="1" type="ordered locus">BCE_5595</name>
</gene>
<proteinExistence type="predicted"/>